<reference evidence="1" key="1">
    <citation type="submission" date="2019-08" db="EMBL/GenBank/DDBJ databases">
        <authorList>
            <person name="Kucharzyk K."/>
            <person name="Murdoch R.W."/>
            <person name="Higgins S."/>
            <person name="Loffler F."/>
        </authorList>
    </citation>
    <scope>NUCLEOTIDE SEQUENCE</scope>
</reference>
<protein>
    <submittedName>
        <fullName evidence="1">Uncharacterized protein</fullName>
    </submittedName>
</protein>
<proteinExistence type="predicted"/>
<name>A0A645C5X2_9ZZZZ</name>
<gene>
    <name evidence="1" type="ORF">SDC9_119553</name>
</gene>
<comment type="caution">
    <text evidence="1">The sequence shown here is derived from an EMBL/GenBank/DDBJ whole genome shotgun (WGS) entry which is preliminary data.</text>
</comment>
<dbReference type="EMBL" id="VSSQ01024826">
    <property type="protein sequence ID" value="MPM72577.1"/>
    <property type="molecule type" value="Genomic_DNA"/>
</dbReference>
<evidence type="ECO:0000313" key="1">
    <source>
        <dbReference type="EMBL" id="MPM72577.1"/>
    </source>
</evidence>
<organism evidence="1">
    <name type="scientific">bioreactor metagenome</name>
    <dbReference type="NCBI Taxonomy" id="1076179"/>
    <lineage>
        <taxon>unclassified sequences</taxon>
        <taxon>metagenomes</taxon>
        <taxon>ecological metagenomes</taxon>
    </lineage>
</organism>
<sequence length="85" mass="9844">MHAVVHHALVILGFPGWAQVIELFIQFCLLGIPLSLQPGYDFLGYGLVRFDRCIRQVRRNRIAFRKAIHDFLHRVIDDEAVIFIA</sequence>
<dbReference type="AlphaFoldDB" id="A0A645C5X2"/>
<accession>A0A645C5X2</accession>